<dbReference type="AlphaFoldDB" id="C3XYV3"/>
<dbReference type="PANTHER" id="PTHR19441">
    <property type="entry name" value="WHEY ACDIC PROTEIN WAP"/>
    <property type="match status" value="1"/>
</dbReference>
<proteinExistence type="predicted"/>
<dbReference type="InterPro" id="IPR050514">
    <property type="entry name" value="WAP_four-disulfide_core"/>
</dbReference>
<dbReference type="Pfam" id="PF00095">
    <property type="entry name" value="WAP"/>
    <property type="match status" value="2"/>
</dbReference>
<dbReference type="InParanoid" id="C3XYV3"/>
<feature type="domain" description="WAP" evidence="1">
    <location>
        <begin position="1"/>
        <end position="47"/>
    </location>
</feature>
<dbReference type="GO" id="GO:0030414">
    <property type="term" value="F:peptidase inhibitor activity"/>
    <property type="evidence" value="ECO:0007669"/>
    <property type="project" value="InterPro"/>
</dbReference>
<dbReference type="InterPro" id="IPR008197">
    <property type="entry name" value="WAP_dom"/>
</dbReference>
<organism>
    <name type="scientific">Branchiostoma floridae</name>
    <name type="common">Florida lancelet</name>
    <name type="synonym">Amphioxus</name>
    <dbReference type="NCBI Taxonomy" id="7739"/>
    <lineage>
        <taxon>Eukaryota</taxon>
        <taxon>Metazoa</taxon>
        <taxon>Chordata</taxon>
        <taxon>Cephalochordata</taxon>
        <taxon>Leptocardii</taxon>
        <taxon>Amphioxiformes</taxon>
        <taxon>Branchiostomatidae</taxon>
        <taxon>Branchiostoma</taxon>
    </lineage>
</organism>
<evidence type="ECO:0000259" key="1">
    <source>
        <dbReference type="PROSITE" id="PS51390"/>
    </source>
</evidence>
<protein>
    <recommendedName>
        <fullName evidence="1">WAP domain-containing protein</fullName>
    </recommendedName>
</protein>
<dbReference type="Gene3D" id="4.10.75.10">
    <property type="entry name" value="Elafin-like"/>
    <property type="match status" value="2"/>
</dbReference>
<feature type="domain" description="WAP" evidence="1">
    <location>
        <begin position="48"/>
        <end position="93"/>
    </location>
</feature>
<dbReference type="GO" id="GO:0005576">
    <property type="term" value="C:extracellular region"/>
    <property type="evidence" value="ECO:0007669"/>
    <property type="project" value="InterPro"/>
</dbReference>
<dbReference type="PROSITE" id="PS51390">
    <property type="entry name" value="WAP"/>
    <property type="match status" value="2"/>
</dbReference>
<evidence type="ECO:0000313" key="2">
    <source>
        <dbReference type="EMBL" id="EEN66988.1"/>
    </source>
</evidence>
<gene>
    <name evidence="2" type="ORF">BRAFLDRAFT_231486</name>
</gene>
<dbReference type="SUPFAM" id="SSF57256">
    <property type="entry name" value="Elafin-like"/>
    <property type="match status" value="2"/>
</dbReference>
<dbReference type="eggNOG" id="ENOG502RXHY">
    <property type="taxonomic scope" value="Eukaryota"/>
</dbReference>
<reference evidence="2" key="1">
    <citation type="journal article" date="2008" name="Nature">
        <title>The amphioxus genome and the evolution of the chordate karyotype.</title>
        <authorList>
            <consortium name="US DOE Joint Genome Institute (JGI-PGF)"/>
            <person name="Putnam N.H."/>
            <person name="Butts T."/>
            <person name="Ferrier D.E.K."/>
            <person name="Furlong R.F."/>
            <person name="Hellsten U."/>
            <person name="Kawashima T."/>
            <person name="Robinson-Rechavi M."/>
            <person name="Shoguchi E."/>
            <person name="Terry A."/>
            <person name="Yu J.-K."/>
            <person name="Benito-Gutierrez E.L."/>
            <person name="Dubchak I."/>
            <person name="Garcia-Fernandez J."/>
            <person name="Gibson-Brown J.J."/>
            <person name="Grigoriev I.V."/>
            <person name="Horton A.C."/>
            <person name="de Jong P.J."/>
            <person name="Jurka J."/>
            <person name="Kapitonov V.V."/>
            <person name="Kohara Y."/>
            <person name="Kuroki Y."/>
            <person name="Lindquist E."/>
            <person name="Lucas S."/>
            <person name="Osoegawa K."/>
            <person name="Pennacchio L.A."/>
            <person name="Salamov A.A."/>
            <person name="Satou Y."/>
            <person name="Sauka-Spengler T."/>
            <person name="Schmutz J."/>
            <person name="Shin-I T."/>
            <person name="Toyoda A."/>
            <person name="Bronner-Fraser M."/>
            <person name="Fujiyama A."/>
            <person name="Holland L.Z."/>
            <person name="Holland P.W.H."/>
            <person name="Satoh N."/>
            <person name="Rokhsar D.S."/>
        </authorList>
    </citation>
    <scope>NUCLEOTIDE SEQUENCE [LARGE SCALE GENOMIC DNA]</scope>
    <source>
        <strain evidence="2">S238N-H82</strain>
        <tissue evidence="2">Testes</tissue>
    </source>
</reference>
<accession>C3XYV3</accession>
<dbReference type="PANTHER" id="PTHR19441:SF95">
    <property type="entry name" value="PERLWAPIN ISOFORM X1"/>
    <property type="match status" value="1"/>
</dbReference>
<dbReference type="InterPro" id="IPR036645">
    <property type="entry name" value="Elafin-like_sf"/>
</dbReference>
<dbReference type="EMBL" id="GG666473">
    <property type="protein sequence ID" value="EEN66988.1"/>
    <property type="molecule type" value="Genomic_DNA"/>
</dbReference>
<dbReference type="PRINTS" id="PR00003">
    <property type="entry name" value="4DISULPHCORE"/>
</dbReference>
<sequence length="95" mass="9494">MSSTAGECPDTTGMVGACAEFCSSDADCRGGQRCCSNGCGHACMDLYTSTVGECPDTTGMVGACAEFCSSDADCSGGQRCCSNGCGHACMDVNRG</sequence>
<name>C3XYV3_BRAFL</name>
<dbReference type="SMART" id="SM00217">
    <property type="entry name" value="WAP"/>
    <property type="match status" value="2"/>
</dbReference>